<accession>A0A0G0B1Y3</accession>
<evidence type="ECO:0000313" key="1">
    <source>
        <dbReference type="EMBL" id="KKP32865.1"/>
    </source>
</evidence>
<protein>
    <recommendedName>
        <fullName evidence="3">Restriction endonuclease</fullName>
    </recommendedName>
</protein>
<organism evidence="1 2">
    <name type="scientific">Candidatus Roizmanbacteria bacterium GW2011_GWA2_32_13</name>
    <dbReference type="NCBI Taxonomy" id="1618475"/>
    <lineage>
        <taxon>Bacteria</taxon>
        <taxon>Candidatus Roizmaniibacteriota</taxon>
    </lineage>
</organism>
<dbReference type="Proteomes" id="UP000034349">
    <property type="component" value="Unassembled WGS sequence"/>
</dbReference>
<evidence type="ECO:0000313" key="2">
    <source>
        <dbReference type="Proteomes" id="UP000034349"/>
    </source>
</evidence>
<sequence length="238" mass="28036">MLFKQVPLSDRVEKVVLDMLRGNIKVTFDEILQKLFITFPNGLTPDTKGVVEVLKEYATTTGDGRWRYKPEVNCRDSEHSEMIYYLSELGKKAGFKVWVGNKEQGDAYKNEKLSKFCTELNLKLSGFTNDELRRIAMIDVLWYENSSVKYIFEVENSTSITSAIERASHIPEEYETKRFIVIPEERQKMLERKMNEPMFQEGYNKYKWQTIHYDALKDFYNLHKSNKTLQRDGLINLK</sequence>
<reference evidence="1 2" key="1">
    <citation type="journal article" date="2015" name="Nature">
        <title>rRNA introns, odd ribosomes, and small enigmatic genomes across a large radiation of phyla.</title>
        <authorList>
            <person name="Brown C.T."/>
            <person name="Hug L.A."/>
            <person name="Thomas B.C."/>
            <person name="Sharon I."/>
            <person name="Castelle C.J."/>
            <person name="Singh A."/>
            <person name="Wilkins M.J."/>
            <person name="Williams K.H."/>
            <person name="Banfield J.F."/>
        </authorList>
    </citation>
    <scope>NUCLEOTIDE SEQUENCE [LARGE SCALE GENOMIC DNA]</scope>
</reference>
<evidence type="ECO:0008006" key="3">
    <source>
        <dbReference type="Google" id="ProtNLM"/>
    </source>
</evidence>
<dbReference type="AlphaFoldDB" id="A0A0G0B1Y3"/>
<comment type="caution">
    <text evidence="1">The sequence shown here is derived from an EMBL/GenBank/DDBJ whole genome shotgun (WGS) entry which is preliminary data.</text>
</comment>
<name>A0A0G0B1Y3_9BACT</name>
<gene>
    <name evidence="1" type="ORF">UR23_C0053G0003</name>
</gene>
<dbReference type="EMBL" id="LBOK01000053">
    <property type="protein sequence ID" value="KKP32865.1"/>
    <property type="molecule type" value="Genomic_DNA"/>
</dbReference>
<proteinExistence type="predicted"/>